<keyword evidence="12" id="KW-1185">Reference proteome</keyword>
<evidence type="ECO:0000256" key="4">
    <source>
        <dbReference type="ARBA" id="ARBA00022729"/>
    </source>
</evidence>
<dbReference type="STRING" id="230819.A0A5C3L1B4"/>
<reference evidence="11 12" key="1">
    <citation type="journal article" date="2019" name="Nat. Ecol. Evol.">
        <title>Megaphylogeny resolves global patterns of mushroom evolution.</title>
        <authorList>
            <person name="Varga T."/>
            <person name="Krizsan K."/>
            <person name="Foldi C."/>
            <person name="Dima B."/>
            <person name="Sanchez-Garcia M."/>
            <person name="Sanchez-Ramirez S."/>
            <person name="Szollosi G.J."/>
            <person name="Szarkandi J.G."/>
            <person name="Papp V."/>
            <person name="Albert L."/>
            <person name="Andreopoulos W."/>
            <person name="Angelini C."/>
            <person name="Antonin V."/>
            <person name="Barry K.W."/>
            <person name="Bougher N.L."/>
            <person name="Buchanan P."/>
            <person name="Buyck B."/>
            <person name="Bense V."/>
            <person name="Catcheside P."/>
            <person name="Chovatia M."/>
            <person name="Cooper J."/>
            <person name="Damon W."/>
            <person name="Desjardin D."/>
            <person name="Finy P."/>
            <person name="Geml J."/>
            <person name="Haridas S."/>
            <person name="Hughes K."/>
            <person name="Justo A."/>
            <person name="Karasinski D."/>
            <person name="Kautmanova I."/>
            <person name="Kiss B."/>
            <person name="Kocsube S."/>
            <person name="Kotiranta H."/>
            <person name="LaButti K.M."/>
            <person name="Lechner B.E."/>
            <person name="Liimatainen K."/>
            <person name="Lipzen A."/>
            <person name="Lukacs Z."/>
            <person name="Mihaltcheva S."/>
            <person name="Morgado L.N."/>
            <person name="Niskanen T."/>
            <person name="Noordeloos M.E."/>
            <person name="Ohm R.A."/>
            <person name="Ortiz-Santana B."/>
            <person name="Ovrebo C."/>
            <person name="Racz N."/>
            <person name="Riley R."/>
            <person name="Savchenko A."/>
            <person name="Shiryaev A."/>
            <person name="Soop K."/>
            <person name="Spirin V."/>
            <person name="Szebenyi C."/>
            <person name="Tomsovsky M."/>
            <person name="Tulloss R.E."/>
            <person name="Uehling J."/>
            <person name="Grigoriev I.V."/>
            <person name="Vagvolgyi C."/>
            <person name="Papp T."/>
            <person name="Martin F.M."/>
            <person name="Miettinen O."/>
            <person name="Hibbett D.S."/>
            <person name="Nagy L.G."/>
        </authorList>
    </citation>
    <scope>NUCLEOTIDE SEQUENCE [LARGE SCALE GENOMIC DNA]</scope>
    <source>
        <strain evidence="11 12">CBS 121175</strain>
    </source>
</reference>
<evidence type="ECO:0000256" key="3">
    <source>
        <dbReference type="ARBA" id="ARBA00022723"/>
    </source>
</evidence>
<keyword evidence="2" id="KW-0645">Protease</keyword>
<dbReference type="Pfam" id="PF05572">
    <property type="entry name" value="Peptidase_M43"/>
    <property type="match status" value="1"/>
</dbReference>
<dbReference type="OrthoDB" id="536211at2759"/>
<dbReference type="EMBL" id="ML210171">
    <property type="protein sequence ID" value="TFK26734.1"/>
    <property type="molecule type" value="Genomic_DNA"/>
</dbReference>
<keyword evidence="6" id="KW-0862">Zinc</keyword>
<evidence type="ECO:0000256" key="9">
    <source>
        <dbReference type="SAM" id="MobiDB-lite"/>
    </source>
</evidence>
<organism evidence="11 12">
    <name type="scientific">Coprinopsis marcescibilis</name>
    <name type="common">Agaric fungus</name>
    <name type="synonym">Psathyrella marcescibilis</name>
    <dbReference type="NCBI Taxonomy" id="230819"/>
    <lineage>
        <taxon>Eukaryota</taxon>
        <taxon>Fungi</taxon>
        <taxon>Dikarya</taxon>
        <taxon>Basidiomycota</taxon>
        <taxon>Agaricomycotina</taxon>
        <taxon>Agaricomycetes</taxon>
        <taxon>Agaricomycetidae</taxon>
        <taxon>Agaricales</taxon>
        <taxon>Agaricineae</taxon>
        <taxon>Psathyrellaceae</taxon>
        <taxon>Coprinopsis</taxon>
    </lineage>
</organism>
<keyword evidence="7" id="KW-0482">Metalloprotease</keyword>
<feature type="non-terminal residue" evidence="11">
    <location>
        <position position="1"/>
    </location>
</feature>
<accession>A0A5C3L1B4</accession>
<proteinExistence type="inferred from homology"/>
<feature type="domain" description="Peptidase M43 pregnancy-associated plasma-A" evidence="10">
    <location>
        <begin position="81"/>
        <end position="210"/>
    </location>
</feature>
<sequence>VYYHILHRDQTFAGGYLSDAQVHAAINELNGGFSTSGFSFRLDGIRRWNNATWFERVDGASENAEMKRRTRIGGATTLNVWTSGMTRANGYATFPTNYAANPTNDGVVVKWDVIPGNNNPRRSGKTITHEAGHWAGLYHTFQGGCTGSGDSVADTPAQGTPTDSTAGCGPRDTCPNLPGQDPVFNIMDYSSDECRNHFTQGQIDRMWDLVSAYRL</sequence>
<feature type="region of interest" description="Disordered" evidence="9">
    <location>
        <begin position="149"/>
        <end position="173"/>
    </location>
</feature>
<gene>
    <name evidence="11" type="ORF">FA15DRAFT_587646</name>
</gene>
<dbReference type="CDD" id="cd04275">
    <property type="entry name" value="ZnMc_pappalysin_like"/>
    <property type="match status" value="1"/>
</dbReference>
<dbReference type="GO" id="GO:0008237">
    <property type="term" value="F:metallopeptidase activity"/>
    <property type="evidence" value="ECO:0007669"/>
    <property type="project" value="UniProtKB-KW"/>
</dbReference>
<dbReference type="PANTHER" id="PTHR47466:SF1">
    <property type="entry name" value="METALLOPROTEASE MEP1 (AFU_ORTHOLOGUE AFUA_1G07730)-RELATED"/>
    <property type="match status" value="1"/>
</dbReference>
<dbReference type="AlphaFoldDB" id="A0A5C3L1B4"/>
<keyword evidence="5" id="KW-0378">Hydrolase</keyword>
<evidence type="ECO:0000259" key="10">
    <source>
        <dbReference type="Pfam" id="PF05572"/>
    </source>
</evidence>
<dbReference type="GO" id="GO:0006508">
    <property type="term" value="P:proteolysis"/>
    <property type="evidence" value="ECO:0007669"/>
    <property type="project" value="UniProtKB-KW"/>
</dbReference>
<dbReference type="SUPFAM" id="SSF55486">
    <property type="entry name" value="Metalloproteases ('zincins'), catalytic domain"/>
    <property type="match status" value="1"/>
</dbReference>
<evidence type="ECO:0000256" key="6">
    <source>
        <dbReference type="ARBA" id="ARBA00022833"/>
    </source>
</evidence>
<dbReference type="Gene3D" id="3.40.390.10">
    <property type="entry name" value="Collagenase (Catalytic Domain)"/>
    <property type="match status" value="1"/>
</dbReference>
<keyword evidence="8" id="KW-1015">Disulfide bond</keyword>
<dbReference type="InterPro" id="IPR024079">
    <property type="entry name" value="MetalloPept_cat_dom_sf"/>
</dbReference>
<evidence type="ECO:0000256" key="1">
    <source>
        <dbReference type="ARBA" id="ARBA00008721"/>
    </source>
</evidence>
<evidence type="ECO:0000256" key="2">
    <source>
        <dbReference type="ARBA" id="ARBA00022670"/>
    </source>
</evidence>
<evidence type="ECO:0000256" key="7">
    <source>
        <dbReference type="ARBA" id="ARBA00023049"/>
    </source>
</evidence>
<comment type="similarity">
    <text evidence="1">Belongs to the peptidase M43B family.</text>
</comment>
<dbReference type="InterPro" id="IPR008754">
    <property type="entry name" value="Peptidase_M43"/>
</dbReference>
<name>A0A5C3L1B4_COPMA</name>
<evidence type="ECO:0000313" key="12">
    <source>
        <dbReference type="Proteomes" id="UP000307440"/>
    </source>
</evidence>
<keyword evidence="3" id="KW-0479">Metal-binding</keyword>
<evidence type="ECO:0000313" key="11">
    <source>
        <dbReference type="EMBL" id="TFK26734.1"/>
    </source>
</evidence>
<dbReference type="PANTHER" id="PTHR47466">
    <property type="match status" value="1"/>
</dbReference>
<dbReference type="Proteomes" id="UP000307440">
    <property type="component" value="Unassembled WGS sequence"/>
</dbReference>
<evidence type="ECO:0000256" key="5">
    <source>
        <dbReference type="ARBA" id="ARBA00022801"/>
    </source>
</evidence>
<protein>
    <recommendedName>
        <fullName evidence="10">Peptidase M43 pregnancy-associated plasma-A domain-containing protein</fullName>
    </recommendedName>
</protein>
<dbReference type="GO" id="GO:0046872">
    <property type="term" value="F:metal ion binding"/>
    <property type="evidence" value="ECO:0007669"/>
    <property type="project" value="UniProtKB-KW"/>
</dbReference>
<evidence type="ECO:0000256" key="8">
    <source>
        <dbReference type="ARBA" id="ARBA00023157"/>
    </source>
</evidence>
<keyword evidence="4" id="KW-0732">Signal</keyword>